<reference evidence="1" key="1">
    <citation type="submission" date="2020-05" db="EMBL/GenBank/DDBJ databases">
        <authorList>
            <person name="Chiriac C."/>
            <person name="Salcher M."/>
            <person name="Ghai R."/>
            <person name="Kavagutti S V."/>
        </authorList>
    </citation>
    <scope>NUCLEOTIDE SEQUENCE</scope>
</reference>
<name>A0A6J7AUE5_9ZZZZ</name>
<dbReference type="EMBL" id="CAFABA010000213">
    <property type="protein sequence ID" value="CAB4836666.1"/>
    <property type="molecule type" value="Genomic_DNA"/>
</dbReference>
<organism evidence="1">
    <name type="scientific">freshwater metagenome</name>
    <dbReference type="NCBI Taxonomy" id="449393"/>
    <lineage>
        <taxon>unclassified sequences</taxon>
        <taxon>metagenomes</taxon>
        <taxon>ecological metagenomes</taxon>
    </lineage>
</organism>
<gene>
    <name evidence="1" type="ORF">UFOPK3139_03110</name>
</gene>
<dbReference type="AlphaFoldDB" id="A0A6J7AUE5"/>
<proteinExistence type="predicted"/>
<protein>
    <submittedName>
        <fullName evidence="1">Unannotated protein</fullName>
    </submittedName>
</protein>
<accession>A0A6J7AUE5</accession>
<evidence type="ECO:0000313" key="1">
    <source>
        <dbReference type="EMBL" id="CAB4836666.1"/>
    </source>
</evidence>
<sequence>MLEPGTYFGPIVAGPDGAYLLESFPGIGVRSGQDRTGFDDLAARLGIEPLPDPPFNPPVAT</sequence>